<dbReference type="Proteomes" id="UP000284842">
    <property type="component" value="Unassembled WGS sequence"/>
</dbReference>
<evidence type="ECO:0000256" key="2">
    <source>
        <dbReference type="SAM" id="Phobius"/>
    </source>
</evidence>
<sequence length="508" mass="57187">MATELGPPAAQVLGSPQKKYPERSFGGMNPFSNLSTANVRAFKTTPTRKNTAPLSSNESPEHDVWNEAFGMAKEFDDSMCESWTDEIQNMLIFAALFSAVVTAFAIQTVELLNEDPSPEISTFLLAEIASQLTGNATAVNALIRPLTISADSAAGISEAIRINCFIFVSLILSLGAALVGIVSLQWIRSYRKREYIFQRHRLSVRQSQYDGLAEWNVPEIIISIPVFLLLSIATFFIGLLDFLRLTNTTLAIVAGVSMSPILGFLIWTTGRPAIFILRNHMRAQANPVPIPAYQSPQAWLIFKSLMRLTPSTWLERIFISPPLTWTDLIMDPEQNTSCDHWLPSALSWMFQHFNSVSDFDKVYKCFLLTPTINIAVEALKKTVIEGDINLSIEDQCFERETRTIDGTTGQDAYAAFLSLVLLTWHRLSGPISKPLKLKLEELYEHCYKNWRSLSVSQQRFLVRWADKNLQNPQLRAQFMELKPVPIPQILISPIAESPVEEEMEIIIQ</sequence>
<feature type="region of interest" description="Disordered" evidence="1">
    <location>
        <begin position="1"/>
        <end position="32"/>
    </location>
</feature>
<dbReference type="AlphaFoldDB" id="A0A409YQP5"/>
<evidence type="ECO:0000259" key="3">
    <source>
        <dbReference type="Pfam" id="PF20153"/>
    </source>
</evidence>
<dbReference type="InParanoid" id="A0A409YQP5"/>
<feature type="domain" description="DUF6535" evidence="3">
    <location>
        <begin position="65"/>
        <end position="243"/>
    </location>
</feature>
<reference evidence="4 5" key="1">
    <citation type="journal article" date="2018" name="Evol. Lett.">
        <title>Horizontal gene cluster transfer increased hallucinogenic mushroom diversity.</title>
        <authorList>
            <person name="Reynolds H.T."/>
            <person name="Vijayakumar V."/>
            <person name="Gluck-Thaler E."/>
            <person name="Korotkin H.B."/>
            <person name="Matheny P.B."/>
            <person name="Slot J.C."/>
        </authorList>
    </citation>
    <scope>NUCLEOTIDE SEQUENCE [LARGE SCALE GENOMIC DNA]</scope>
    <source>
        <strain evidence="4 5">2629</strain>
    </source>
</reference>
<feature type="transmembrane region" description="Helical" evidence="2">
    <location>
        <begin position="250"/>
        <end position="270"/>
    </location>
</feature>
<dbReference type="STRING" id="181874.A0A409YQP5"/>
<evidence type="ECO:0000256" key="1">
    <source>
        <dbReference type="SAM" id="MobiDB-lite"/>
    </source>
</evidence>
<keyword evidence="5" id="KW-1185">Reference proteome</keyword>
<gene>
    <name evidence="4" type="ORF">CVT24_008047</name>
</gene>
<proteinExistence type="predicted"/>
<comment type="caution">
    <text evidence="4">The sequence shown here is derived from an EMBL/GenBank/DDBJ whole genome shotgun (WGS) entry which is preliminary data.</text>
</comment>
<evidence type="ECO:0000313" key="4">
    <source>
        <dbReference type="EMBL" id="PPR05328.1"/>
    </source>
</evidence>
<keyword evidence="2" id="KW-1133">Transmembrane helix</keyword>
<dbReference type="EMBL" id="NHTK01000815">
    <property type="protein sequence ID" value="PPR05328.1"/>
    <property type="molecule type" value="Genomic_DNA"/>
</dbReference>
<protein>
    <recommendedName>
        <fullName evidence="3">DUF6535 domain-containing protein</fullName>
    </recommendedName>
</protein>
<dbReference type="OrthoDB" id="3219854at2759"/>
<dbReference type="Pfam" id="PF20153">
    <property type="entry name" value="DUF6535"/>
    <property type="match status" value="1"/>
</dbReference>
<feature type="transmembrane region" description="Helical" evidence="2">
    <location>
        <begin position="220"/>
        <end position="243"/>
    </location>
</feature>
<accession>A0A409YQP5</accession>
<keyword evidence="2" id="KW-0812">Transmembrane</keyword>
<evidence type="ECO:0000313" key="5">
    <source>
        <dbReference type="Proteomes" id="UP000284842"/>
    </source>
</evidence>
<feature type="transmembrane region" description="Helical" evidence="2">
    <location>
        <begin position="164"/>
        <end position="187"/>
    </location>
</feature>
<organism evidence="4 5">
    <name type="scientific">Panaeolus cyanescens</name>
    <dbReference type="NCBI Taxonomy" id="181874"/>
    <lineage>
        <taxon>Eukaryota</taxon>
        <taxon>Fungi</taxon>
        <taxon>Dikarya</taxon>
        <taxon>Basidiomycota</taxon>
        <taxon>Agaricomycotina</taxon>
        <taxon>Agaricomycetes</taxon>
        <taxon>Agaricomycetidae</taxon>
        <taxon>Agaricales</taxon>
        <taxon>Agaricineae</taxon>
        <taxon>Galeropsidaceae</taxon>
        <taxon>Panaeolus</taxon>
    </lineage>
</organism>
<name>A0A409YQP5_9AGAR</name>
<keyword evidence="2" id="KW-0472">Membrane</keyword>
<dbReference type="InterPro" id="IPR045338">
    <property type="entry name" value="DUF6535"/>
</dbReference>